<evidence type="ECO:0008006" key="3">
    <source>
        <dbReference type="Google" id="ProtNLM"/>
    </source>
</evidence>
<sequence length="109" mass="11188">MAASAGLAAPSAAAPAAPAAVAVRTVLLLGLGRMGPPVAADADASPIVLIVAIVMDTPLRHKGARRPLAHRAHHRHCLVYFSFSPLPVFSRCRLPSGSRLISVASPGLQ</sequence>
<name>A0ABP7HRD4_9ACTN</name>
<keyword evidence="2" id="KW-1185">Reference proteome</keyword>
<protein>
    <recommendedName>
        <fullName evidence="3">Secreted protein</fullName>
    </recommendedName>
</protein>
<dbReference type="EMBL" id="BAABDE010000017">
    <property type="protein sequence ID" value="GAA3800272.1"/>
    <property type="molecule type" value="Genomic_DNA"/>
</dbReference>
<organism evidence="1 2">
    <name type="scientific">Streptomyces coacervatus</name>
    <dbReference type="NCBI Taxonomy" id="647381"/>
    <lineage>
        <taxon>Bacteria</taxon>
        <taxon>Bacillati</taxon>
        <taxon>Actinomycetota</taxon>
        <taxon>Actinomycetes</taxon>
        <taxon>Kitasatosporales</taxon>
        <taxon>Streptomycetaceae</taxon>
        <taxon>Streptomyces</taxon>
    </lineage>
</organism>
<reference evidence="2" key="1">
    <citation type="journal article" date="2019" name="Int. J. Syst. Evol. Microbiol.">
        <title>The Global Catalogue of Microorganisms (GCM) 10K type strain sequencing project: providing services to taxonomists for standard genome sequencing and annotation.</title>
        <authorList>
            <consortium name="The Broad Institute Genomics Platform"/>
            <consortium name="The Broad Institute Genome Sequencing Center for Infectious Disease"/>
            <person name="Wu L."/>
            <person name="Ma J."/>
        </authorList>
    </citation>
    <scope>NUCLEOTIDE SEQUENCE [LARGE SCALE GENOMIC DNA]</scope>
    <source>
        <strain evidence="2">JCM 17138</strain>
    </source>
</reference>
<comment type="caution">
    <text evidence="1">The sequence shown here is derived from an EMBL/GenBank/DDBJ whole genome shotgun (WGS) entry which is preliminary data.</text>
</comment>
<gene>
    <name evidence="1" type="ORF">GCM10022403_038220</name>
</gene>
<dbReference type="Proteomes" id="UP001501009">
    <property type="component" value="Unassembled WGS sequence"/>
</dbReference>
<accession>A0ABP7HRD4</accession>
<proteinExistence type="predicted"/>
<evidence type="ECO:0000313" key="2">
    <source>
        <dbReference type="Proteomes" id="UP001501009"/>
    </source>
</evidence>
<evidence type="ECO:0000313" key="1">
    <source>
        <dbReference type="EMBL" id="GAA3800272.1"/>
    </source>
</evidence>